<comment type="caution">
    <text evidence="1">The sequence shown here is derived from an EMBL/GenBank/DDBJ whole genome shotgun (WGS) entry which is preliminary data.</text>
</comment>
<evidence type="ECO:0000313" key="2">
    <source>
        <dbReference type="Proteomes" id="UP001205890"/>
    </source>
</evidence>
<gene>
    <name evidence="1" type="ORF">NK718_13800</name>
</gene>
<organism evidence="1 2">
    <name type="scientific">Alsobacter ponti</name>
    <dbReference type="NCBI Taxonomy" id="2962936"/>
    <lineage>
        <taxon>Bacteria</taxon>
        <taxon>Pseudomonadati</taxon>
        <taxon>Pseudomonadota</taxon>
        <taxon>Alphaproteobacteria</taxon>
        <taxon>Hyphomicrobiales</taxon>
        <taxon>Alsobacteraceae</taxon>
        <taxon>Alsobacter</taxon>
    </lineage>
</organism>
<dbReference type="Proteomes" id="UP001205890">
    <property type="component" value="Unassembled WGS sequence"/>
</dbReference>
<sequence length="71" mass="8436">MLEEKLTTHRFQIGQDVRIVSSTDLRLQMRQSRFKVIRLLPETPEGQPEYRIKGEHEAFERLVLERDIAPC</sequence>
<name>A0ABT1LER9_9HYPH</name>
<keyword evidence="2" id="KW-1185">Reference proteome</keyword>
<proteinExistence type="predicted"/>
<dbReference type="RefSeq" id="WP_254743360.1">
    <property type="nucleotide sequence ID" value="NZ_JANCLU010000013.1"/>
</dbReference>
<dbReference type="EMBL" id="JANCLU010000013">
    <property type="protein sequence ID" value="MCP8939596.1"/>
    <property type="molecule type" value="Genomic_DNA"/>
</dbReference>
<reference evidence="1 2" key="1">
    <citation type="submission" date="2022-07" db="EMBL/GenBank/DDBJ databases">
        <authorList>
            <person name="Li W.-J."/>
            <person name="Deng Q.-Q."/>
        </authorList>
    </citation>
    <scope>NUCLEOTIDE SEQUENCE [LARGE SCALE GENOMIC DNA]</scope>
    <source>
        <strain evidence="1 2">SYSU M60028</strain>
    </source>
</reference>
<protein>
    <submittedName>
        <fullName evidence="1">Uncharacterized protein</fullName>
    </submittedName>
</protein>
<accession>A0ABT1LER9</accession>
<evidence type="ECO:0000313" key="1">
    <source>
        <dbReference type="EMBL" id="MCP8939596.1"/>
    </source>
</evidence>